<organism evidence="4 5">
    <name type="scientific">Chaetomium fimeti</name>
    <dbReference type="NCBI Taxonomy" id="1854472"/>
    <lineage>
        <taxon>Eukaryota</taxon>
        <taxon>Fungi</taxon>
        <taxon>Dikarya</taxon>
        <taxon>Ascomycota</taxon>
        <taxon>Pezizomycotina</taxon>
        <taxon>Sordariomycetes</taxon>
        <taxon>Sordariomycetidae</taxon>
        <taxon>Sordariales</taxon>
        <taxon>Chaetomiaceae</taxon>
        <taxon>Chaetomium</taxon>
    </lineage>
</organism>
<dbReference type="AlphaFoldDB" id="A0AAE0HG41"/>
<sequence>MTKTTRTTRTTEIIEIYATALRKCKEINQELNPDPFGDKQRHHGRLSWGRATKSRVANTEQPQAYDASRIKELVEQETDRVQKAQDSRNGDAEWTAKVKDVAYGVIRLTQVLKPVIDVFVPHSPEYTVPYACVWIVFKGFLARREKKDSIPDLIKSLSEDLPIFDAYRVLAPTDLMKTTLAELYIHGADFLWRLSEYYSYSFFGQLTDGLLPRTKYNFSLYQANVKRAADRLKTICELGNMAKQDAVKNKIDWMASSTRSHSTISRLAQAQHTSSDLIDIWDDEVGDVEHELRLWGSLRFSTAARDHWSQNGILGCLSKWRALCEDESNASILWICSEGNGRQAWMTEFSLDLVRVCRAQGQPVTFALCDRPKAKWTPKQVLKQLIAQLLHQNPEGVLSNPSVFSRRSFRRATTFQATLDLLLSVIGTLESLVIVIDRLDLCAPDADADPAGTQQPDTMLTLALALTVLMSTYPQSLRILVSSARTAGPQSLPGLPFSFAKVNTRRRPRKRYYEYSPAKEQEDSDDPDALCYVEINMCNYFESKMTFKECDADPKHVVTRRTYDKCEEAKSTGYVCDDPEPTKGANGKIILTGTYRKPGKCPRCLS</sequence>
<dbReference type="RefSeq" id="XP_062659339.1">
    <property type="nucleotide sequence ID" value="XM_062805650.1"/>
</dbReference>
<dbReference type="EMBL" id="JAUEPN010000004">
    <property type="protein sequence ID" value="KAK3295825.1"/>
    <property type="molecule type" value="Genomic_DNA"/>
</dbReference>
<dbReference type="InterPro" id="IPR056884">
    <property type="entry name" value="NPHP3-like_N"/>
</dbReference>
<evidence type="ECO:0000256" key="1">
    <source>
        <dbReference type="ARBA" id="ARBA00022737"/>
    </source>
</evidence>
<dbReference type="InterPro" id="IPR056125">
    <property type="entry name" value="DUF7708"/>
</dbReference>
<reference evidence="4" key="1">
    <citation type="journal article" date="2023" name="Mol. Phylogenet. Evol.">
        <title>Genome-scale phylogeny and comparative genomics of the fungal order Sordariales.</title>
        <authorList>
            <person name="Hensen N."/>
            <person name="Bonometti L."/>
            <person name="Westerberg I."/>
            <person name="Brannstrom I.O."/>
            <person name="Guillou S."/>
            <person name="Cros-Aarteil S."/>
            <person name="Calhoun S."/>
            <person name="Haridas S."/>
            <person name="Kuo A."/>
            <person name="Mondo S."/>
            <person name="Pangilinan J."/>
            <person name="Riley R."/>
            <person name="LaButti K."/>
            <person name="Andreopoulos B."/>
            <person name="Lipzen A."/>
            <person name="Chen C."/>
            <person name="Yan M."/>
            <person name="Daum C."/>
            <person name="Ng V."/>
            <person name="Clum A."/>
            <person name="Steindorff A."/>
            <person name="Ohm R.A."/>
            <person name="Martin F."/>
            <person name="Silar P."/>
            <person name="Natvig D.O."/>
            <person name="Lalanne C."/>
            <person name="Gautier V."/>
            <person name="Ament-Velasquez S.L."/>
            <person name="Kruys A."/>
            <person name="Hutchinson M.I."/>
            <person name="Powell A.J."/>
            <person name="Barry K."/>
            <person name="Miller A.N."/>
            <person name="Grigoriev I.V."/>
            <person name="Debuchy R."/>
            <person name="Gladieux P."/>
            <person name="Hiltunen Thoren M."/>
            <person name="Johannesson H."/>
        </authorList>
    </citation>
    <scope>NUCLEOTIDE SEQUENCE</scope>
    <source>
        <strain evidence="4">CBS 168.71</strain>
    </source>
</reference>
<dbReference type="Pfam" id="PF24883">
    <property type="entry name" value="NPHP3_N"/>
    <property type="match status" value="1"/>
</dbReference>
<evidence type="ECO:0000259" key="2">
    <source>
        <dbReference type="Pfam" id="PF24809"/>
    </source>
</evidence>
<feature type="domain" description="DUF7708" evidence="2">
    <location>
        <begin position="113"/>
        <end position="243"/>
    </location>
</feature>
<dbReference type="GeneID" id="87842598"/>
<proteinExistence type="predicted"/>
<reference evidence="4" key="2">
    <citation type="submission" date="2023-06" db="EMBL/GenBank/DDBJ databases">
        <authorList>
            <consortium name="Lawrence Berkeley National Laboratory"/>
            <person name="Haridas S."/>
            <person name="Hensen N."/>
            <person name="Bonometti L."/>
            <person name="Westerberg I."/>
            <person name="Brannstrom I.O."/>
            <person name="Guillou S."/>
            <person name="Cros-Aarteil S."/>
            <person name="Calhoun S."/>
            <person name="Kuo A."/>
            <person name="Mondo S."/>
            <person name="Pangilinan J."/>
            <person name="Riley R."/>
            <person name="Labutti K."/>
            <person name="Andreopoulos B."/>
            <person name="Lipzen A."/>
            <person name="Chen C."/>
            <person name="Yanf M."/>
            <person name="Daum C."/>
            <person name="Ng V."/>
            <person name="Clum A."/>
            <person name="Steindorff A."/>
            <person name="Ohm R."/>
            <person name="Martin F."/>
            <person name="Silar P."/>
            <person name="Natvig D."/>
            <person name="Lalanne C."/>
            <person name="Gautier V."/>
            <person name="Ament-Velasquez S.L."/>
            <person name="Kruys A."/>
            <person name="Hutchinson M.I."/>
            <person name="Powell A.J."/>
            <person name="Barry K."/>
            <person name="Miller A.N."/>
            <person name="Grigoriev I.V."/>
            <person name="Debuchy R."/>
            <person name="Gladieux P."/>
            <person name="Thoren M.H."/>
            <person name="Johannesson H."/>
        </authorList>
    </citation>
    <scope>NUCLEOTIDE SEQUENCE</scope>
    <source>
        <strain evidence="4">CBS 168.71</strain>
    </source>
</reference>
<protein>
    <submittedName>
        <fullName evidence="4">Uncharacterized protein</fullName>
    </submittedName>
</protein>
<keyword evidence="5" id="KW-1185">Reference proteome</keyword>
<dbReference type="Pfam" id="PF24809">
    <property type="entry name" value="DUF7708"/>
    <property type="match status" value="1"/>
</dbReference>
<accession>A0AAE0HG41</accession>
<feature type="domain" description="Nephrocystin 3-like N-terminal" evidence="3">
    <location>
        <begin position="320"/>
        <end position="483"/>
    </location>
</feature>
<gene>
    <name evidence="4" type="ORF">B0H64DRAFT_424447</name>
</gene>
<evidence type="ECO:0000313" key="4">
    <source>
        <dbReference type="EMBL" id="KAK3295825.1"/>
    </source>
</evidence>
<keyword evidence="1" id="KW-0677">Repeat</keyword>
<evidence type="ECO:0000259" key="3">
    <source>
        <dbReference type="Pfam" id="PF24883"/>
    </source>
</evidence>
<name>A0AAE0HG41_9PEZI</name>
<dbReference type="Proteomes" id="UP001278766">
    <property type="component" value="Unassembled WGS sequence"/>
</dbReference>
<comment type="caution">
    <text evidence="4">The sequence shown here is derived from an EMBL/GenBank/DDBJ whole genome shotgun (WGS) entry which is preliminary data.</text>
</comment>
<evidence type="ECO:0000313" key="5">
    <source>
        <dbReference type="Proteomes" id="UP001278766"/>
    </source>
</evidence>